<dbReference type="PANTHER" id="PTHR19367:SF18">
    <property type="entry name" value="T CELL RECEPTOR ALPHA VARIABLE 16"/>
    <property type="match status" value="1"/>
</dbReference>
<keyword evidence="1" id="KW-0732">Signal</keyword>
<dbReference type="GO" id="GO:0042101">
    <property type="term" value="C:T cell receptor complex"/>
    <property type="evidence" value="ECO:0007669"/>
    <property type="project" value="UniProtKB-KW"/>
</dbReference>
<keyword evidence="8" id="KW-1185">Reference proteome</keyword>
<accession>A0A8D0B6T5</accession>
<dbReference type="PROSITE" id="PS50835">
    <property type="entry name" value="IG_LIKE"/>
    <property type="match status" value="1"/>
</dbReference>
<feature type="domain" description="Ig-like" evidence="6">
    <location>
        <begin position="73"/>
        <end position="181"/>
    </location>
</feature>
<keyword evidence="2" id="KW-1064">Adaptive immunity</keyword>
<keyword evidence="4" id="KW-0393">Immunoglobulin domain</keyword>
<evidence type="ECO:0000256" key="3">
    <source>
        <dbReference type="ARBA" id="ARBA00023170"/>
    </source>
</evidence>
<dbReference type="OMA" id="HTWIACS"/>
<evidence type="ECO:0000313" key="7">
    <source>
        <dbReference type="Ensembl" id="ENSSMRP00000006282.1"/>
    </source>
</evidence>
<dbReference type="InterPro" id="IPR051287">
    <property type="entry name" value="TCR_variable_region"/>
</dbReference>
<reference evidence="7" key="2">
    <citation type="submission" date="2025-09" db="UniProtKB">
        <authorList>
            <consortium name="Ensembl"/>
        </authorList>
    </citation>
    <scope>IDENTIFICATION</scope>
</reference>
<proteinExistence type="predicted"/>
<dbReference type="InterPro" id="IPR013783">
    <property type="entry name" value="Ig-like_fold"/>
</dbReference>
<dbReference type="GO" id="GO:0002250">
    <property type="term" value="P:adaptive immune response"/>
    <property type="evidence" value="ECO:0007669"/>
    <property type="project" value="UniProtKB-KW"/>
</dbReference>
<organism evidence="7 8">
    <name type="scientific">Salvator merianae</name>
    <name type="common">Argentine black and white tegu</name>
    <name type="synonym">Tupinambis merianae</name>
    <dbReference type="NCBI Taxonomy" id="96440"/>
    <lineage>
        <taxon>Eukaryota</taxon>
        <taxon>Metazoa</taxon>
        <taxon>Chordata</taxon>
        <taxon>Craniata</taxon>
        <taxon>Vertebrata</taxon>
        <taxon>Euteleostomi</taxon>
        <taxon>Lepidosauria</taxon>
        <taxon>Squamata</taxon>
        <taxon>Bifurcata</taxon>
        <taxon>Unidentata</taxon>
        <taxon>Episquamata</taxon>
        <taxon>Laterata</taxon>
        <taxon>Teiioidea</taxon>
        <taxon>Teiidae</taxon>
        <taxon>Salvator</taxon>
    </lineage>
</organism>
<evidence type="ECO:0000259" key="6">
    <source>
        <dbReference type="PROSITE" id="PS50835"/>
    </source>
</evidence>
<evidence type="ECO:0000256" key="4">
    <source>
        <dbReference type="ARBA" id="ARBA00023319"/>
    </source>
</evidence>
<dbReference type="InterPro" id="IPR036179">
    <property type="entry name" value="Ig-like_dom_sf"/>
</dbReference>
<dbReference type="Pfam" id="PF07686">
    <property type="entry name" value="V-set"/>
    <property type="match status" value="1"/>
</dbReference>
<sequence length="193" mass="21466">MVLLLSLTIDDLHSHASLSSILQSFAGDEWPSASAPKELFPAGAVPLYPKKPVHTWIACSGTGLVLLTMTHGDSVSQTEGPVFVQEGQHVELICGYETTYAASTLFWYEQKPLQPPELLLSSLYVDNEHQRGFSAKKEQKHFNLTKAAAELGDSAVYFCALGDTVRRKRRCARPKPTQQLSRMWWNHQQADAP</sequence>
<evidence type="ECO:0000256" key="2">
    <source>
        <dbReference type="ARBA" id="ARBA00023130"/>
    </source>
</evidence>
<evidence type="ECO:0000256" key="1">
    <source>
        <dbReference type="ARBA" id="ARBA00022729"/>
    </source>
</evidence>
<dbReference type="AlphaFoldDB" id="A0A8D0B6T5"/>
<dbReference type="Proteomes" id="UP000694421">
    <property type="component" value="Unplaced"/>
</dbReference>
<keyword evidence="3" id="KW-0675">Receptor</keyword>
<dbReference type="GeneTree" id="ENSGT00940000153073"/>
<name>A0A8D0B6T5_SALMN</name>
<reference evidence="7" key="1">
    <citation type="submission" date="2025-08" db="UniProtKB">
        <authorList>
            <consortium name="Ensembl"/>
        </authorList>
    </citation>
    <scope>IDENTIFICATION</scope>
</reference>
<evidence type="ECO:0000313" key="8">
    <source>
        <dbReference type="Proteomes" id="UP000694421"/>
    </source>
</evidence>
<dbReference type="PANTHER" id="PTHR19367">
    <property type="entry name" value="T-CELL RECEPTOR ALPHA CHAIN V REGION"/>
    <property type="match status" value="1"/>
</dbReference>
<dbReference type="InterPro" id="IPR007110">
    <property type="entry name" value="Ig-like_dom"/>
</dbReference>
<keyword evidence="5" id="KW-1279">T cell receptor</keyword>
<dbReference type="SUPFAM" id="SSF48726">
    <property type="entry name" value="Immunoglobulin"/>
    <property type="match status" value="1"/>
</dbReference>
<evidence type="ECO:0000256" key="5">
    <source>
        <dbReference type="ARBA" id="ARBA00043266"/>
    </source>
</evidence>
<dbReference type="InterPro" id="IPR013106">
    <property type="entry name" value="Ig_V-set"/>
</dbReference>
<dbReference type="Gene3D" id="2.60.40.10">
    <property type="entry name" value="Immunoglobulins"/>
    <property type="match status" value="1"/>
</dbReference>
<protein>
    <recommendedName>
        <fullName evidence="6">Ig-like domain-containing protein</fullName>
    </recommendedName>
</protein>
<keyword evidence="5" id="KW-0391">Immunity</keyword>
<dbReference type="Ensembl" id="ENSSMRT00000007346.1">
    <property type="protein sequence ID" value="ENSSMRP00000006282.1"/>
    <property type="gene ID" value="ENSSMRG00000005065.1"/>
</dbReference>